<name>A0A918T826_9ACTN</name>
<evidence type="ECO:0000313" key="2">
    <source>
        <dbReference type="Proteomes" id="UP000644020"/>
    </source>
</evidence>
<comment type="caution">
    <text evidence="1">The sequence shown here is derived from an EMBL/GenBank/DDBJ whole genome shotgun (WGS) entry which is preliminary data.</text>
</comment>
<accession>A0A918T826</accession>
<reference evidence="1" key="1">
    <citation type="journal article" date="2014" name="Int. J. Syst. Evol. Microbiol.">
        <title>Complete genome sequence of Corynebacterium casei LMG S-19264T (=DSM 44701T), isolated from a smear-ripened cheese.</title>
        <authorList>
            <consortium name="US DOE Joint Genome Institute (JGI-PGF)"/>
            <person name="Walter F."/>
            <person name="Albersmeier A."/>
            <person name="Kalinowski J."/>
            <person name="Ruckert C."/>
        </authorList>
    </citation>
    <scope>NUCLEOTIDE SEQUENCE</scope>
    <source>
        <strain evidence="1">JCM 4518</strain>
    </source>
</reference>
<reference evidence="1" key="2">
    <citation type="submission" date="2020-09" db="EMBL/GenBank/DDBJ databases">
        <authorList>
            <person name="Sun Q."/>
            <person name="Ohkuma M."/>
        </authorList>
    </citation>
    <scope>NUCLEOTIDE SEQUENCE</scope>
    <source>
        <strain evidence="1">JCM 4518</strain>
    </source>
</reference>
<gene>
    <name evidence="1" type="ORF">GCM10010305_54890</name>
</gene>
<dbReference type="EMBL" id="BMUL01000019">
    <property type="protein sequence ID" value="GHB04734.1"/>
    <property type="molecule type" value="Genomic_DNA"/>
</dbReference>
<proteinExistence type="predicted"/>
<organism evidence="1 2">
    <name type="scientific">Streptomyces termitum</name>
    <dbReference type="NCBI Taxonomy" id="67368"/>
    <lineage>
        <taxon>Bacteria</taxon>
        <taxon>Bacillati</taxon>
        <taxon>Actinomycetota</taxon>
        <taxon>Actinomycetes</taxon>
        <taxon>Kitasatosporales</taxon>
        <taxon>Streptomycetaceae</taxon>
        <taxon>Streptomyces</taxon>
    </lineage>
</organism>
<dbReference type="Proteomes" id="UP000644020">
    <property type="component" value="Unassembled WGS sequence"/>
</dbReference>
<keyword evidence="2" id="KW-1185">Reference proteome</keyword>
<dbReference type="AlphaFoldDB" id="A0A918T826"/>
<protein>
    <submittedName>
        <fullName evidence="1">Uncharacterized protein</fullName>
    </submittedName>
</protein>
<evidence type="ECO:0000313" key="1">
    <source>
        <dbReference type="EMBL" id="GHB04734.1"/>
    </source>
</evidence>
<sequence length="94" mass="9263">MRGVAGDAVGEQAVPDERVTGVRVGADHGVCGAVQAGAERAVGVPAFGVIGAEVLEDPGEVEEFAGVGGGCRLADDDVADRNLSSGGYAGGPRR</sequence>